<dbReference type="EMBL" id="MU091943">
    <property type="protein sequence ID" value="KAF7846754.1"/>
    <property type="molecule type" value="Genomic_DNA"/>
</dbReference>
<dbReference type="AlphaFoldDB" id="A0A8T0CHQ6"/>
<evidence type="ECO:0000313" key="2">
    <source>
        <dbReference type="Proteomes" id="UP000806378"/>
    </source>
</evidence>
<comment type="caution">
    <text evidence="1">The sequence shown here is derived from an EMBL/GenBank/DDBJ whole genome shotgun (WGS) entry which is preliminary data.</text>
</comment>
<keyword evidence="2" id="KW-1185">Reference proteome</keyword>
<dbReference type="Gramene" id="rna-gnl|WGS:JABURB|Cocit.L3802.1">
    <property type="protein sequence ID" value="cds-KAF7846754.1"/>
    <property type="gene ID" value="gene-BT93_L3802"/>
</dbReference>
<dbReference type="Proteomes" id="UP000806378">
    <property type="component" value="Unassembled WGS sequence"/>
</dbReference>
<protein>
    <submittedName>
        <fullName evidence="1">Uncharacterized protein</fullName>
    </submittedName>
</protein>
<organism evidence="1 2">
    <name type="scientific">Corymbia citriodora subsp. variegata</name>
    <dbReference type="NCBI Taxonomy" id="360336"/>
    <lineage>
        <taxon>Eukaryota</taxon>
        <taxon>Viridiplantae</taxon>
        <taxon>Streptophyta</taxon>
        <taxon>Embryophyta</taxon>
        <taxon>Tracheophyta</taxon>
        <taxon>Spermatophyta</taxon>
        <taxon>Magnoliopsida</taxon>
        <taxon>eudicotyledons</taxon>
        <taxon>Gunneridae</taxon>
        <taxon>Pentapetalae</taxon>
        <taxon>rosids</taxon>
        <taxon>malvids</taxon>
        <taxon>Myrtales</taxon>
        <taxon>Myrtaceae</taxon>
        <taxon>Myrtoideae</taxon>
        <taxon>Eucalypteae</taxon>
        <taxon>Corymbia</taxon>
    </lineage>
</organism>
<accession>A0A8T0CHQ6</accession>
<gene>
    <name evidence="1" type="ORF">BT93_L3802</name>
</gene>
<sequence>MDSSGNWAADPYAISMRQPEKLFSLPASPPVHRRATVDRRQRLAFGSIVPGFASRNASEELSLSPFLNCMPSIVPPLGFSCIGAYYICPSSTILASLLENWKSSRLESTNF</sequence>
<evidence type="ECO:0000313" key="1">
    <source>
        <dbReference type="EMBL" id="KAF7846754.1"/>
    </source>
</evidence>
<proteinExistence type="predicted"/>
<name>A0A8T0CHQ6_CORYI</name>
<reference evidence="1" key="1">
    <citation type="submission" date="2020-05" db="EMBL/GenBank/DDBJ databases">
        <title>WGS assembly of Corymbia citriodora subspecies variegata.</title>
        <authorList>
            <person name="Barry K."/>
            <person name="Hundley H."/>
            <person name="Shu S."/>
            <person name="Jenkins J."/>
            <person name="Grimwood J."/>
            <person name="Baten A."/>
        </authorList>
    </citation>
    <scope>NUCLEOTIDE SEQUENCE</scope>
    <source>
        <strain evidence="1">CV2-018</strain>
    </source>
</reference>